<organism evidence="1 2">
    <name type="scientific">Blautia acetigignens</name>
    <dbReference type="NCBI Taxonomy" id="2981783"/>
    <lineage>
        <taxon>Bacteria</taxon>
        <taxon>Bacillati</taxon>
        <taxon>Bacillota</taxon>
        <taxon>Clostridia</taxon>
        <taxon>Lachnospirales</taxon>
        <taxon>Lachnospiraceae</taxon>
        <taxon>Blautia</taxon>
    </lineage>
</organism>
<accession>A0ABV1CPT1</accession>
<dbReference type="Gene3D" id="2.30.110.40">
    <property type="entry name" value="Phage tail tube protein"/>
    <property type="match status" value="1"/>
</dbReference>
<dbReference type="EMBL" id="JBBNFW010000187">
    <property type="protein sequence ID" value="MEQ2414278.1"/>
    <property type="molecule type" value="Genomic_DNA"/>
</dbReference>
<evidence type="ECO:0000313" key="1">
    <source>
        <dbReference type="EMBL" id="MEQ2414278.1"/>
    </source>
</evidence>
<sequence length="138" mass="15495">MFDANEVINGLYGFVYDENGKQMQETKAFEANVDYDKEEVLQAGKLMKGHKVIAASGAGTITAHKIDSRLQRKAADNPHAKYNFSAKLKDPTSKGEEYIMFIGVSFDSAQLMSFELGELGEIEMDFTFDDFKYLKSIN</sequence>
<dbReference type="Pfam" id="PF09393">
    <property type="entry name" value="DUF2001"/>
    <property type="match status" value="1"/>
</dbReference>
<dbReference type="RefSeq" id="WP_349084406.1">
    <property type="nucleotide sequence ID" value="NZ_JBBNFW010000187.1"/>
</dbReference>
<reference evidence="1 2" key="1">
    <citation type="submission" date="2024-04" db="EMBL/GenBank/DDBJ databases">
        <title>Human intestinal bacterial collection.</title>
        <authorList>
            <person name="Pauvert C."/>
            <person name="Hitch T.C.A."/>
            <person name="Clavel T."/>
        </authorList>
    </citation>
    <scope>NUCLEOTIDE SEQUENCE [LARGE SCALE GENOMIC DNA]</scope>
    <source>
        <strain evidence="1 2">CLA-AA-H161</strain>
    </source>
</reference>
<dbReference type="Proteomes" id="UP001470752">
    <property type="component" value="Unassembled WGS sequence"/>
</dbReference>
<dbReference type="SUPFAM" id="SSF69279">
    <property type="entry name" value="Phage tail proteins"/>
    <property type="match status" value="1"/>
</dbReference>
<proteinExistence type="predicted"/>
<evidence type="ECO:0000313" key="2">
    <source>
        <dbReference type="Proteomes" id="UP001470752"/>
    </source>
</evidence>
<gene>
    <name evidence="1" type="ORF">AAAX94_14785</name>
</gene>
<comment type="caution">
    <text evidence="1">The sequence shown here is derived from an EMBL/GenBank/DDBJ whole genome shotgun (WGS) entry which is preliminary data.</text>
</comment>
<dbReference type="InterPro" id="IPR018989">
    <property type="entry name" value="DUF2001"/>
</dbReference>
<keyword evidence="2" id="KW-1185">Reference proteome</keyword>
<name>A0ABV1CPT1_9FIRM</name>
<protein>
    <submittedName>
        <fullName evidence="1">Phage tail tube protein</fullName>
    </submittedName>
</protein>
<dbReference type="InterPro" id="IPR038628">
    <property type="entry name" value="XkdM-like_sf"/>
</dbReference>